<dbReference type="PANTHER" id="PTHR11106">
    <property type="entry name" value="GANGLIOSIDE INDUCED DIFFERENTIATION ASSOCIATED PROTEIN 2-RELATED"/>
    <property type="match status" value="1"/>
</dbReference>
<dbReference type="SUPFAM" id="SSF52949">
    <property type="entry name" value="Macro domain-like"/>
    <property type="match status" value="1"/>
</dbReference>
<dbReference type="PANTHER" id="PTHR11106:SF27">
    <property type="entry name" value="MACRO DOMAIN-CONTAINING PROTEIN"/>
    <property type="match status" value="1"/>
</dbReference>
<proteinExistence type="predicted"/>
<organism evidence="3 4">
    <name type="scientific">Polarella glacialis</name>
    <name type="common">Dinoflagellate</name>
    <dbReference type="NCBI Taxonomy" id="89957"/>
    <lineage>
        <taxon>Eukaryota</taxon>
        <taxon>Sar</taxon>
        <taxon>Alveolata</taxon>
        <taxon>Dinophyceae</taxon>
        <taxon>Suessiales</taxon>
        <taxon>Suessiaceae</taxon>
        <taxon>Polarella</taxon>
    </lineage>
</organism>
<dbReference type="EMBL" id="CAJNNW010031697">
    <property type="protein sequence ID" value="CAE8708531.1"/>
    <property type="molecule type" value="Genomic_DNA"/>
</dbReference>
<evidence type="ECO:0000259" key="2">
    <source>
        <dbReference type="PROSITE" id="PS51154"/>
    </source>
</evidence>
<gene>
    <name evidence="3" type="ORF">PGLA2088_LOCUS34975</name>
</gene>
<feature type="region of interest" description="Disordered" evidence="1">
    <location>
        <begin position="212"/>
        <end position="257"/>
    </location>
</feature>
<evidence type="ECO:0000313" key="3">
    <source>
        <dbReference type="EMBL" id="CAE8708531.1"/>
    </source>
</evidence>
<protein>
    <recommendedName>
        <fullName evidence="2">Macro domain-containing protein</fullName>
    </recommendedName>
</protein>
<accession>A0A813KN09</accession>
<dbReference type="Gene3D" id="3.40.220.10">
    <property type="entry name" value="Leucine Aminopeptidase, subunit E, domain 1"/>
    <property type="match status" value="1"/>
</dbReference>
<dbReference type="AlphaFoldDB" id="A0A813KN09"/>
<name>A0A813KN09_POLGL</name>
<sequence>MASDPSMASALEVGSTLRGVKVNAIFWAGGTQVAVSAGSVVQFSGDAIVNAANTGGLGGGGVDGAVNAAGGRDLVKAREALPVSPEGERIPVGEARATVAGRLQAKWVVHAVGPIFRSAEGGDFSECDDLLHNAYANSLRAAAEHNVSTIGFSLLSAGIFRGDRPLINVLEIACEAIKDNVYEGLTEVHLVAFTAEEQRVLLEAARKVFASPDEGRSASEEPSVAQEVATAPPNGNSEELAEPEAKRPRVFPSCELM</sequence>
<comment type="caution">
    <text evidence="3">The sequence shown here is derived from an EMBL/GenBank/DDBJ whole genome shotgun (WGS) entry which is preliminary data.</text>
</comment>
<reference evidence="3" key="1">
    <citation type="submission" date="2021-02" db="EMBL/GenBank/DDBJ databases">
        <authorList>
            <person name="Dougan E. K."/>
            <person name="Rhodes N."/>
            <person name="Thang M."/>
            <person name="Chan C."/>
        </authorList>
    </citation>
    <scope>NUCLEOTIDE SEQUENCE</scope>
</reference>
<dbReference type="PROSITE" id="PS51154">
    <property type="entry name" value="MACRO"/>
    <property type="match status" value="1"/>
</dbReference>
<dbReference type="Pfam" id="PF01661">
    <property type="entry name" value="Macro"/>
    <property type="match status" value="1"/>
</dbReference>
<dbReference type="SMART" id="SM00506">
    <property type="entry name" value="A1pp"/>
    <property type="match status" value="1"/>
</dbReference>
<feature type="domain" description="Macro" evidence="2">
    <location>
        <begin position="20"/>
        <end position="209"/>
    </location>
</feature>
<evidence type="ECO:0000256" key="1">
    <source>
        <dbReference type="SAM" id="MobiDB-lite"/>
    </source>
</evidence>
<evidence type="ECO:0000313" key="4">
    <source>
        <dbReference type="Proteomes" id="UP000626109"/>
    </source>
</evidence>
<dbReference type="InterPro" id="IPR043472">
    <property type="entry name" value="Macro_dom-like"/>
</dbReference>
<dbReference type="Proteomes" id="UP000626109">
    <property type="component" value="Unassembled WGS sequence"/>
</dbReference>
<dbReference type="InterPro" id="IPR002589">
    <property type="entry name" value="Macro_dom"/>
</dbReference>